<dbReference type="InterPro" id="IPR014710">
    <property type="entry name" value="RmlC-like_jellyroll"/>
</dbReference>
<proteinExistence type="predicted"/>
<dbReference type="SUPFAM" id="SSF51182">
    <property type="entry name" value="RmlC-like cupins"/>
    <property type="match status" value="1"/>
</dbReference>
<accession>A0ABW3NSH6</accession>
<dbReference type="InterPro" id="IPR011051">
    <property type="entry name" value="RmlC_Cupin_sf"/>
</dbReference>
<dbReference type="PANTHER" id="PTHR36114">
    <property type="entry name" value="16.7 KDA PROTEIN IN WHIE LOCUS"/>
    <property type="match status" value="1"/>
</dbReference>
<gene>
    <name evidence="3" type="ORF">ACFQ3Q_06765</name>
</gene>
<name>A0ABW3NSH6_9FLAO</name>
<dbReference type="RefSeq" id="WP_380744181.1">
    <property type="nucleotide sequence ID" value="NZ_JBHTLI010000001.1"/>
</dbReference>
<dbReference type="Gene3D" id="2.60.120.10">
    <property type="entry name" value="Jelly Rolls"/>
    <property type="match status" value="1"/>
</dbReference>
<dbReference type="InterPro" id="IPR013096">
    <property type="entry name" value="Cupin_2"/>
</dbReference>
<dbReference type="InterPro" id="IPR052044">
    <property type="entry name" value="PKS_Associated_Protein"/>
</dbReference>
<keyword evidence="4" id="KW-1185">Reference proteome</keyword>
<feature type="region of interest" description="Disordered" evidence="1">
    <location>
        <begin position="100"/>
        <end position="119"/>
    </location>
</feature>
<organism evidence="3 4">
    <name type="scientific">Salegentibacter chungangensis</name>
    <dbReference type="NCBI Taxonomy" id="1335724"/>
    <lineage>
        <taxon>Bacteria</taxon>
        <taxon>Pseudomonadati</taxon>
        <taxon>Bacteroidota</taxon>
        <taxon>Flavobacteriia</taxon>
        <taxon>Flavobacteriales</taxon>
        <taxon>Flavobacteriaceae</taxon>
        <taxon>Salegentibacter</taxon>
    </lineage>
</organism>
<feature type="domain" description="Cupin type-2" evidence="2">
    <location>
        <begin position="37"/>
        <end position="94"/>
    </location>
</feature>
<dbReference type="EMBL" id="JBHTLI010000001">
    <property type="protein sequence ID" value="MFD1095442.1"/>
    <property type="molecule type" value="Genomic_DNA"/>
</dbReference>
<dbReference type="CDD" id="cd02226">
    <property type="entry name" value="cupin_YdbB-like"/>
    <property type="match status" value="1"/>
</dbReference>
<protein>
    <submittedName>
        <fullName evidence="3">Cupin domain-containing protein</fullName>
    </submittedName>
</protein>
<evidence type="ECO:0000313" key="3">
    <source>
        <dbReference type="EMBL" id="MFD1095442.1"/>
    </source>
</evidence>
<dbReference type="Proteomes" id="UP001597131">
    <property type="component" value="Unassembled WGS sequence"/>
</dbReference>
<sequence length="119" mass="14081">MKKVNLKEKLSKFSDHWNPRIVGELNGQQVKLAKLKGEFVWHKHDEEDELFYVLKGRLRMMYRDREETIEEGEFIIVPRGVEHKPVAEKEVSVMLFEPASTLNTGNTQNERTREDLDRI</sequence>
<evidence type="ECO:0000259" key="2">
    <source>
        <dbReference type="Pfam" id="PF07883"/>
    </source>
</evidence>
<reference evidence="4" key="1">
    <citation type="journal article" date="2019" name="Int. J. Syst. Evol. Microbiol.">
        <title>The Global Catalogue of Microorganisms (GCM) 10K type strain sequencing project: providing services to taxonomists for standard genome sequencing and annotation.</title>
        <authorList>
            <consortium name="The Broad Institute Genomics Platform"/>
            <consortium name="The Broad Institute Genome Sequencing Center for Infectious Disease"/>
            <person name="Wu L."/>
            <person name="Ma J."/>
        </authorList>
    </citation>
    <scope>NUCLEOTIDE SEQUENCE [LARGE SCALE GENOMIC DNA]</scope>
    <source>
        <strain evidence="4">CCUG 64793</strain>
    </source>
</reference>
<feature type="compositionally biased region" description="Polar residues" evidence="1">
    <location>
        <begin position="100"/>
        <end position="109"/>
    </location>
</feature>
<comment type="caution">
    <text evidence="3">The sequence shown here is derived from an EMBL/GenBank/DDBJ whole genome shotgun (WGS) entry which is preliminary data.</text>
</comment>
<dbReference type="Pfam" id="PF07883">
    <property type="entry name" value="Cupin_2"/>
    <property type="match status" value="1"/>
</dbReference>
<evidence type="ECO:0000256" key="1">
    <source>
        <dbReference type="SAM" id="MobiDB-lite"/>
    </source>
</evidence>
<evidence type="ECO:0000313" key="4">
    <source>
        <dbReference type="Proteomes" id="UP001597131"/>
    </source>
</evidence>
<dbReference type="PANTHER" id="PTHR36114:SF1">
    <property type="entry name" value="16.7 KDA PROTEIN IN WHIE LOCUS"/>
    <property type="match status" value="1"/>
</dbReference>
<feature type="compositionally biased region" description="Basic and acidic residues" evidence="1">
    <location>
        <begin position="110"/>
        <end position="119"/>
    </location>
</feature>